<evidence type="ECO:0000256" key="1">
    <source>
        <dbReference type="ARBA" id="ARBA00022448"/>
    </source>
</evidence>
<dbReference type="NCBIfam" id="NF038134">
    <property type="entry name" value="choice_anch_M"/>
    <property type="match status" value="1"/>
</dbReference>
<dbReference type="NCBIfam" id="TIGR03769">
    <property type="entry name" value="P_ac_wall_RPT"/>
    <property type="match status" value="1"/>
</dbReference>
<reference evidence="5 6" key="1">
    <citation type="submission" date="2013-05" db="EMBL/GenBank/DDBJ databases">
        <title>The Genome Sequence of Corynebacterium pyruviciproducens 1773O (ATCC BAA-1742).</title>
        <authorList>
            <consortium name="The Broad Institute Genomics Platform"/>
            <person name="Earl A."/>
            <person name="Ward D."/>
            <person name="Feldgarden M."/>
            <person name="Gevers D."/>
            <person name="Tong J."/>
            <person name="Walker B."/>
            <person name="Young S."/>
            <person name="Zeng Q."/>
            <person name="Gargeya S."/>
            <person name="Fitzgerald M."/>
            <person name="Haas B."/>
            <person name="Abouelleil A."/>
            <person name="Allen A.W."/>
            <person name="Alvarado L."/>
            <person name="Arachchi H.M."/>
            <person name="Berlin A.M."/>
            <person name="Chapman S.B."/>
            <person name="Gainer-Dewar J."/>
            <person name="Goldberg J."/>
            <person name="Griggs A."/>
            <person name="Gujja S."/>
            <person name="Hansen M."/>
            <person name="Howarth C."/>
            <person name="Imamovic A."/>
            <person name="Ireland A."/>
            <person name="Larimer J."/>
            <person name="McCowan C."/>
            <person name="Murphy C."/>
            <person name="Pearson M."/>
            <person name="Poon T.W."/>
            <person name="Priest M."/>
            <person name="Roberts A."/>
            <person name="Saif S."/>
            <person name="Shea T."/>
            <person name="Sisk P."/>
            <person name="Sykes S."/>
            <person name="Wortman J."/>
            <person name="Nusbaum C."/>
            <person name="Birren B."/>
        </authorList>
    </citation>
    <scope>NUCLEOTIDE SEQUENCE [LARGE SCALE GENOMIC DNA]</scope>
    <source>
        <strain evidence="5 6">ATCC BAA-1742</strain>
    </source>
</reference>
<dbReference type="InterPro" id="IPR006128">
    <property type="entry name" value="Lipoprotein_PsaA-like"/>
</dbReference>
<dbReference type="SUPFAM" id="SSF53807">
    <property type="entry name" value="Helical backbone' metal receptor"/>
    <property type="match status" value="1"/>
</dbReference>
<dbReference type="InterPro" id="IPR022435">
    <property type="entry name" value="Surface-anchored_actinobac"/>
</dbReference>
<protein>
    <submittedName>
        <fullName evidence="5">Anchored repeat ABC transporter, substrate-binding protein</fullName>
    </submittedName>
</protein>
<evidence type="ECO:0000256" key="3">
    <source>
        <dbReference type="RuleBase" id="RU003512"/>
    </source>
</evidence>
<evidence type="ECO:0000256" key="2">
    <source>
        <dbReference type="ARBA" id="ARBA00022729"/>
    </source>
</evidence>
<keyword evidence="6" id="KW-1185">Reference proteome</keyword>
<dbReference type="InterPro" id="IPR006129">
    <property type="entry name" value="AdhesinB"/>
</dbReference>
<dbReference type="GO" id="GO:0046872">
    <property type="term" value="F:metal ion binding"/>
    <property type="evidence" value="ECO:0007669"/>
    <property type="project" value="UniProtKB-KW"/>
</dbReference>
<dbReference type="GO" id="GO:0007155">
    <property type="term" value="P:cell adhesion"/>
    <property type="evidence" value="ECO:0007669"/>
    <property type="project" value="InterPro"/>
</dbReference>
<dbReference type="InterPro" id="IPR022434">
    <property type="entry name" value="ABC_LPXTG_lipo_actinobac"/>
</dbReference>
<dbReference type="PRINTS" id="PR00691">
    <property type="entry name" value="ADHESINB"/>
</dbReference>
<name>S2Z271_9CORY</name>
<feature type="signal peptide" evidence="4">
    <location>
        <begin position="1"/>
        <end position="21"/>
    </location>
</feature>
<gene>
    <name evidence="5" type="ORF">HMPREF1219_01555</name>
</gene>
<feature type="chain" id="PRO_5039470127" evidence="4">
    <location>
        <begin position="22"/>
        <end position="485"/>
    </location>
</feature>
<sequence>MTRHASTRLRVALFVAAVVSAAAFTGGCASHHDAATATPRAVATTPILTDLVRTVAGEDTHVDGLIPQGADPHTYEPTLRAVRNIANADTIFTNGLLLEPQSMVGAIDSAGRVPPVAVAEEIVLHGGTLLPLVEDVSLSTPWLGLRADGDRGMPAVTLTAEQVAGPGHASAYVTGTFGAPERLLGGDRPGSISLPSGAHTHMSWAFTEPGHYTLRFGAPGYAPFDLDFAVGIDPTTPGATVVSEGHIDVRAEDATRTISLWADDGRVGNPVVAVPATSVDTVPGDPQFRFIGRPGSTVYILPQAVAGKHMHGEIDPHVWHSARNAQAMVEVIAERLATADPAHAAGYWGRANKLTADITQADATMRQAVEAIPPERRHLITSHEGYAYLAHDYGLTLSGIVSPNEDVEPTPRSLTAVNRAIDDLAVPAVFIEPAAERRTTHLATIARDRGVRVCRILGDSFADPVTTYVGLMNFNAESLTTCLKG</sequence>
<comment type="caution">
    <text evidence="5">The sequence shown here is derived from an EMBL/GenBank/DDBJ whole genome shotgun (WGS) entry which is preliminary data.</text>
</comment>
<dbReference type="NCBIfam" id="TIGR03772">
    <property type="entry name" value="anch_rpt_subst"/>
    <property type="match status" value="1"/>
</dbReference>
<keyword evidence="1 3" id="KW-0813">Transport</keyword>
<dbReference type="Gene3D" id="3.40.50.1980">
    <property type="entry name" value="Nitrogenase molybdenum iron protein domain"/>
    <property type="match status" value="2"/>
</dbReference>
<dbReference type="GO" id="GO:0030313">
    <property type="term" value="C:cell envelope"/>
    <property type="evidence" value="ECO:0007669"/>
    <property type="project" value="UniProtKB-SubCell"/>
</dbReference>
<dbReference type="InterPro" id="IPR006127">
    <property type="entry name" value="ZnuA-like"/>
</dbReference>
<dbReference type="InterPro" id="IPR050492">
    <property type="entry name" value="Bact_metal-bind_prot9"/>
</dbReference>
<evidence type="ECO:0000313" key="5">
    <source>
        <dbReference type="EMBL" id="EPD68375.1"/>
    </source>
</evidence>
<dbReference type="AlphaFoldDB" id="S2Z271"/>
<dbReference type="eggNOG" id="COG0803">
    <property type="taxonomic scope" value="Bacteria"/>
</dbReference>
<dbReference type="RefSeq" id="WP_016458301.1">
    <property type="nucleotide sequence ID" value="NZ_KE150447.1"/>
</dbReference>
<dbReference type="PATRIC" id="fig|1125779.3.peg.1516"/>
<evidence type="ECO:0000256" key="4">
    <source>
        <dbReference type="SAM" id="SignalP"/>
    </source>
</evidence>
<comment type="similarity">
    <text evidence="3">Belongs to the bacterial solute-binding protein 9 family.</text>
</comment>
<dbReference type="PANTHER" id="PTHR42953">
    <property type="entry name" value="HIGH-AFFINITY ZINC UPTAKE SYSTEM PROTEIN ZNUA-RELATED"/>
    <property type="match status" value="1"/>
</dbReference>
<dbReference type="Proteomes" id="UP000014408">
    <property type="component" value="Unassembled WGS sequence"/>
</dbReference>
<organism evidence="5 6">
    <name type="scientific">Corynebacterium pyruviciproducens ATCC BAA-1742</name>
    <dbReference type="NCBI Taxonomy" id="1125779"/>
    <lineage>
        <taxon>Bacteria</taxon>
        <taxon>Bacillati</taxon>
        <taxon>Actinomycetota</taxon>
        <taxon>Actinomycetes</taxon>
        <taxon>Mycobacteriales</taxon>
        <taxon>Corynebacteriaceae</taxon>
        <taxon>Corynebacterium</taxon>
    </lineage>
</organism>
<dbReference type="HOGENOM" id="CLU_016838_6_1_11"/>
<dbReference type="EMBL" id="ATBY01000015">
    <property type="protein sequence ID" value="EPD68375.1"/>
    <property type="molecule type" value="Genomic_DNA"/>
</dbReference>
<dbReference type="PRINTS" id="PR00690">
    <property type="entry name" value="ADHESNFAMILY"/>
</dbReference>
<proteinExistence type="inferred from homology"/>
<dbReference type="Pfam" id="PF01297">
    <property type="entry name" value="ZnuA"/>
    <property type="match status" value="2"/>
</dbReference>
<dbReference type="STRING" id="1125779.HMPREF1219_01555"/>
<accession>S2Z271</accession>
<evidence type="ECO:0000313" key="6">
    <source>
        <dbReference type="Proteomes" id="UP000014408"/>
    </source>
</evidence>
<dbReference type="GO" id="GO:0030001">
    <property type="term" value="P:metal ion transport"/>
    <property type="evidence" value="ECO:0007669"/>
    <property type="project" value="InterPro"/>
</dbReference>
<dbReference type="PROSITE" id="PS51257">
    <property type="entry name" value="PROKAR_LIPOPROTEIN"/>
    <property type="match status" value="1"/>
</dbReference>
<keyword evidence="2 4" id="KW-0732">Signal</keyword>